<dbReference type="InterPro" id="IPR017901">
    <property type="entry name" value="C-CAP_CF_C-like"/>
</dbReference>
<proteinExistence type="predicted"/>
<evidence type="ECO:0000313" key="3">
    <source>
        <dbReference type="Proteomes" id="UP000327044"/>
    </source>
</evidence>
<evidence type="ECO:0000313" key="2">
    <source>
        <dbReference type="EMBL" id="KAB0802559.1"/>
    </source>
</evidence>
<name>A0A5N4AYY8_PHOPY</name>
<feature type="domain" description="C-CAP/cofactor C-like" evidence="1">
    <location>
        <begin position="114"/>
        <end position="168"/>
    </location>
</feature>
<protein>
    <recommendedName>
        <fullName evidence="1">C-CAP/cofactor C-like domain-containing protein</fullName>
    </recommendedName>
</protein>
<dbReference type="EMBL" id="VVIM01000002">
    <property type="protein sequence ID" value="KAB0802559.1"/>
    <property type="molecule type" value="Genomic_DNA"/>
</dbReference>
<keyword evidence="3" id="KW-1185">Reference proteome</keyword>
<dbReference type="Proteomes" id="UP000327044">
    <property type="component" value="Unassembled WGS sequence"/>
</dbReference>
<evidence type="ECO:0000259" key="1">
    <source>
        <dbReference type="PROSITE" id="PS51329"/>
    </source>
</evidence>
<organism evidence="2 3">
    <name type="scientific">Photinus pyralis</name>
    <name type="common">Common eastern firefly</name>
    <name type="synonym">Lampyris pyralis</name>
    <dbReference type="NCBI Taxonomy" id="7054"/>
    <lineage>
        <taxon>Eukaryota</taxon>
        <taxon>Metazoa</taxon>
        <taxon>Ecdysozoa</taxon>
        <taxon>Arthropoda</taxon>
        <taxon>Hexapoda</taxon>
        <taxon>Insecta</taxon>
        <taxon>Pterygota</taxon>
        <taxon>Neoptera</taxon>
        <taxon>Endopterygota</taxon>
        <taxon>Coleoptera</taxon>
        <taxon>Polyphaga</taxon>
        <taxon>Elateriformia</taxon>
        <taxon>Elateroidea</taxon>
        <taxon>Lampyridae</taxon>
        <taxon>Lampyrinae</taxon>
        <taxon>Photinus</taxon>
    </lineage>
</organism>
<dbReference type="AlphaFoldDB" id="A0A5N4AYY8"/>
<dbReference type="PROSITE" id="PS51329">
    <property type="entry name" value="C_CAP_COFACTOR_C"/>
    <property type="match status" value="1"/>
</dbReference>
<dbReference type="InParanoid" id="A0A5N4AYY8"/>
<comment type="caution">
    <text evidence="2">The sequence shown here is derived from an EMBL/GenBank/DDBJ whole genome shotgun (WGS) entry which is preliminary data.</text>
</comment>
<sequence>MKNNNTDELCVPGDIEEAAKRATFELLPKKSAQQYDIAYSNFLSWCRIKKVEGNFSEPVFLAYLEEKSKIWNSSTLWSKFSMIKASALVKNGVDVSKYFKVIAFLKRKNEGYSPKKSKTLTFEQDMIANGQEINKSVNSNLLQSSLNSQGINISNCSNCTIHINVHKL</sequence>
<reference evidence="2 3" key="1">
    <citation type="journal article" date="2018" name="Elife">
        <title>Firefly genomes illuminate parallel origins of bioluminescence in beetles.</title>
        <authorList>
            <person name="Fallon T.R."/>
            <person name="Lower S.E."/>
            <person name="Chang C.H."/>
            <person name="Bessho-Uehara M."/>
            <person name="Martin G.J."/>
            <person name="Bewick A.J."/>
            <person name="Behringer M."/>
            <person name="Debat H.J."/>
            <person name="Wong I."/>
            <person name="Day J.C."/>
            <person name="Suvorov A."/>
            <person name="Silva C.J."/>
            <person name="Stanger-Hall K.F."/>
            <person name="Hall D.W."/>
            <person name="Schmitz R.J."/>
            <person name="Nelson D.R."/>
            <person name="Lewis S.M."/>
            <person name="Shigenobu S."/>
            <person name="Bybee S.M."/>
            <person name="Larracuente A.M."/>
            <person name="Oba Y."/>
            <person name="Weng J.K."/>
        </authorList>
    </citation>
    <scope>NUCLEOTIDE SEQUENCE [LARGE SCALE GENOMIC DNA]</scope>
    <source>
        <strain evidence="2">1611_PpyrPB1</strain>
        <tissue evidence="2">Whole body</tissue>
    </source>
</reference>
<accession>A0A5N4AYY8</accession>
<gene>
    <name evidence="2" type="ORF">PPYR_04745</name>
</gene>